<dbReference type="InterPro" id="IPR006162">
    <property type="entry name" value="Ppantetheine_attach_site"/>
</dbReference>
<name>A0ABP6RLH6_9PSEU</name>
<dbReference type="PROSITE" id="PS00012">
    <property type="entry name" value="PHOSPHOPANTETHEINE"/>
    <property type="match status" value="1"/>
</dbReference>
<reference evidence="7" key="1">
    <citation type="journal article" date="2019" name="Int. J. Syst. Evol. Microbiol.">
        <title>The Global Catalogue of Microorganisms (GCM) 10K type strain sequencing project: providing services to taxonomists for standard genome sequencing and annotation.</title>
        <authorList>
            <consortium name="The Broad Institute Genomics Platform"/>
            <consortium name="The Broad Institute Genome Sequencing Center for Infectious Disease"/>
            <person name="Wu L."/>
            <person name="Ma J."/>
        </authorList>
    </citation>
    <scope>NUCLEOTIDE SEQUENCE [LARGE SCALE GENOMIC DNA]</scope>
    <source>
        <strain evidence="7">JCM 9687</strain>
    </source>
</reference>
<dbReference type="PROSITE" id="PS50075">
    <property type="entry name" value="CARRIER"/>
    <property type="match status" value="1"/>
</dbReference>
<keyword evidence="7" id="KW-1185">Reference proteome</keyword>
<dbReference type="Gene3D" id="3.30.70.3290">
    <property type="match status" value="1"/>
</dbReference>
<dbReference type="InterPro" id="IPR036736">
    <property type="entry name" value="ACP-like_sf"/>
</dbReference>
<organism evidence="6 7">
    <name type="scientific">Saccharopolyspora gregorii</name>
    <dbReference type="NCBI Taxonomy" id="33914"/>
    <lineage>
        <taxon>Bacteria</taxon>
        <taxon>Bacillati</taxon>
        <taxon>Actinomycetota</taxon>
        <taxon>Actinomycetes</taxon>
        <taxon>Pseudonocardiales</taxon>
        <taxon>Pseudonocardiaceae</taxon>
        <taxon>Saccharopolyspora</taxon>
    </lineage>
</organism>
<sequence>MDLGWSLATRRHLFERRAVLLSTADGTAEVARGTAEDGPLAVLFSGQGSQRLGMGRELHARFPVFAAAFDEVLAELDPHLERPLREVVWGDDQAALDGTGCAQPALFAVEVALFRLAESHGIRPGHVGGHSVGEVTAAHVSGALPLPDAAALIAARGRLMQALPPGGAMAAVQAAEAEVAPLLTDRLGVAAVNAPDAVVVSGAAEQVAALAEHFTDLGRKTNRLRVSHAFHSPLMEPMLAEFREVVGGLSVAEPSIPVVSNRTGALAGPGELSDPEHWVRHVREPVRFADGVAALHAAGVRRFLELGPDGVLSGLVPESVPDGRAVVVPALRRDRDEEAAWVTALARLHVTGVPVDWSAVFAGTGPRPVALPTYPFQHERFWPTRTTAGPVAASAAGTTAPQRVPEVPDRFAELPERKRVPFLLDLVRAEAAAVLGHRDLDRVGADRVFKEAGFESLTGVELRDRLGAATGLRLPTSLAFDRPTPRAVAEHLAGLLAADLPTTDLTTELADWERRLADAPADPAERERLAAHLDRLAARLRGSPPHDDRTDDDIAEVPLDRLLDLIDEEFVA</sequence>
<dbReference type="InterPro" id="IPR016036">
    <property type="entry name" value="Malonyl_transacylase_ACP-bd"/>
</dbReference>
<evidence type="ECO:0000256" key="1">
    <source>
        <dbReference type="ARBA" id="ARBA00022450"/>
    </source>
</evidence>
<evidence type="ECO:0000313" key="7">
    <source>
        <dbReference type="Proteomes" id="UP001500483"/>
    </source>
</evidence>
<dbReference type="InterPro" id="IPR020806">
    <property type="entry name" value="PKS_PP-bd"/>
</dbReference>
<accession>A0ABP6RLH6</accession>
<dbReference type="PANTHER" id="PTHR43775">
    <property type="entry name" value="FATTY ACID SYNTHASE"/>
    <property type="match status" value="1"/>
</dbReference>
<dbReference type="InterPro" id="IPR050091">
    <property type="entry name" value="PKS_NRPS_Biosynth_Enz"/>
</dbReference>
<evidence type="ECO:0000256" key="4">
    <source>
        <dbReference type="ARBA" id="ARBA00023315"/>
    </source>
</evidence>
<dbReference type="EMBL" id="BAAAYK010000038">
    <property type="protein sequence ID" value="GAA3356498.1"/>
    <property type="molecule type" value="Genomic_DNA"/>
</dbReference>
<keyword evidence="1" id="KW-0596">Phosphopantetheine</keyword>
<evidence type="ECO:0000256" key="3">
    <source>
        <dbReference type="ARBA" id="ARBA00022679"/>
    </source>
</evidence>
<keyword evidence="3" id="KW-0808">Transferase</keyword>
<dbReference type="Pfam" id="PF00550">
    <property type="entry name" value="PP-binding"/>
    <property type="match status" value="1"/>
</dbReference>
<proteinExistence type="predicted"/>
<keyword evidence="2" id="KW-0597">Phosphoprotein</keyword>
<dbReference type="Gene3D" id="1.10.1200.10">
    <property type="entry name" value="ACP-like"/>
    <property type="match status" value="1"/>
</dbReference>
<dbReference type="RefSeq" id="WP_344925838.1">
    <property type="nucleotide sequence ID" value="NZ_BAAAYK010000038.1"/>
</dbReference>
<comment type="caution">
    <text evidence="6">The sequence shown here is derived from an EMBL/GenBank/DDBJ whole genome shotgun (WGS) entry which is preliminary data.</text>
</comment>
<dbReference type="SUPFAM" id="SSF52151">
    <property type="entry name" value="FabD/lysophospholipase-like"/>
    <property type="match status" value="1"/>
</dbReference>
<dbReference type="PANTHER" id="PTHR43775:SF51">
    <property type="entry name" value="INACTIVE PHENOLPHTHIOCEROL SYNTHESIS POLYKETIDE SYNTHASE TYPE I PKS1-RELATED"/>
    <property type="match status" value="1"/>
</dbReference>
<gene>
    <name evidence="6" type="ORF">GCM10020366_20750</name>
</gene>
<evidence type="ECO:0000256" key="2">
    <source>
        <dbReference type="ARBA" id="ARBA00022553"/>
    </source>
</evidence>
<dbReference type="SMART" id="SM00823">
    <property type="entry name" value="PKS_PP"/>
    <property type="match status" value="1"/>
</dbReference>
<dbReference type="Proteomes" id="UP001500483">
    <property type="component" value="Unassembled WGS sequence"/>
</dbReference>
<dbReference type="Gene3D" id="3.40.366.10">
    <property type="entry name" value="Malonyl-Coenzyme A Acyl Carrier Protein, domain 2"/>
    <property type="match status" value="1"/>
</dbReference>
<keyword evidence="4" id="KW-0012">Acyltransferase</keyword>
<dbReference type="InterPro" id="IPR014043">
    <property type="entry name" value="Acyl_transferase_dom"/>
</dbReference>
<dbReference type="Pfam" id="PF00698">
    <property type="entry name" value="Acyl_transf_1"/>
    <property type="match status" value="1"/>
</dbReference>
<dbReference type="InterPro" id="IPR001227">
    <property type="entry name" value="Ac_transferase_dom_sf"/>
</dbReference>
<dbReference type="SUPFAM" id="SSF47336">
    <property type="entry name" value="ACP-like"/>
    <property type="match status" value="1"/>
</dbReference>
<dbReference type="InterPro" id="IPR009081">
    <property type="entry name" value="PP-bd_ACP"/>
</dbReference>
<evidence type="ECO:0000259" key="5">
    <source>
        <dbReference type="PROSITE" id="PS50075"/>
    </source>
</evidence>
<evidence type="ECO:0000313" key="6">
    <source>
        <dbReference type="EMBL" id="GAA3356498.1"/>
    </source>
</evidence>
<feature type="domain" description="Carrier" evidence="5">
    <location>
        <begin position="421"/>
        <end position="496"/>
    </location>
</feature>
<dbReference type="SUPFAM" id="SSF55048">
    <property type="entry name" value="Probable ACP-binding domain of malonyl-CoA ACP transacylase"/>
    <property type="match status" value="1"/>
</dbReference>
<dbReference type="InterPro" id="IPR016035">
    <property type="entry name" value="Acyl_Trfase/lysoPLipase"/>
</dbReference>
<dbReference type="SMART" id="SM00827">
    <property type="entry name" value="PKS_AT"/>
    <property type="match status" value="1"/>
</dbReference>
<protein>
    <recommendedName>
        <fullName evidence="5">Carrier domain-containing protein</fullName>
    </recommendedName>
</protein>